<dbReference type="Proteomes" id="UP000657075">
    <property type="component" value="Unassembled WGS sequence"/>
</dbReference>
<reference evidence="4" key="3">
    <citation type="submission" date="2022-09" db="EMBL/GenBank/DDBJ databases">
        <title>Complete genome sequence of Vulcanisaeta souniana.</title>
        <authorList>
            <person name="Kato S."/>
            <person name="Itoh T."/>
            <person name="Ohkuma M."/>
        </authorList>
    </citation>
    <scope>NUCLEOTIDE SEQUENCE [LARGE SCALE GENOMIC DNA]</scope>
    <source>
        <strain evidence="4">JCM 11219</strain>
    </source>
</reference>
<accession>A0A830E813</accession>
<reference evidence="2" key="1">
    <citation type="journal article" date="2014" name="Int. J. Syst. Evol. Microbiol.">
        <title>Complete genome sequence of Corynebacterium casei LMG S-19264T (=DSM 44701T), isolated from a smear-ripened cheese.</title>
        <authorList>
            <consortium name="US DOE Joint Genome Institute (JGI-PGF)"/>
            <person name="Walter F."/>
            <person name="Albersmeier A."/>
            <person name="Kalinowski J."/>
            <person name="Ruckert C."/>
        </authorList>
    </citation>
    <scope>NUCLEOTIDE SEQUENCE</scope>
    <source>
        <strain evidence="2">JCM 11219</strain>
    </source>
</reference>
<dbReference type="AlphaFoldDB" id="A0A830E813"/>
<dbReference type="EMBL" id="AP026830">
    <property type="protein sequence ID" value="BDR91400.1"/>
    <property type="molecule type" value="Genomic_DNA"/>
</dbReference>
<name>A0A830E813_9CREN</name>
<reference evidence="2" key="2">
    <citation type="submission" date="2020-09" db="EMBL/GenBank/DDBJ databases">
        <authorList>
            <person name="Sun Q."/>
            <person name="Ohkuma M."/>
        </authorList>
    </citation>
    <scope>NUCLEOTIDE SEQUENCE</scope>
    <source>
        <strain evidence="2">JCM 11219</strain>
    </source>
</reference>
<proteinExistence type="predicted"/>
<dbReference type="GeneID" id="76206047"/>
<evidence type="ECO:0000313" key="3">
    <source>
        <dbReference type="Proteomes" id="UP000657075"/>
    </source>
</evidence>
<dbReference type="EMBL" id="BMNM01000002">
    <property type="protein sequence ID" value="GGI72885.1"/>
    <property type="molecule type" value="Genomic_DNA"/>
</dbReference>
<evidence type="ECO:0000313" key="4">
    <source>
        <dbReference type="Proteomes" id="UP001060771"/>
    </source>
</evidence>
<gene>
    <name evidence="2" type="ORF">GCM10007112_07140</name>
    <name evidence="1" type="ORF">Vsou_04930</name>
</gene>
<dbReference type="Proteomes" id="UP001060771">
    <property type="component" value="Chromosome"/>
</dbReference>
<sequence>MSSLEIDLRNRDKYENVIRAIDEYGLSIKESIFENLPSELMVTYQRIREIYVQEVTRDRGRVDVDSLIQLYMNVPKTEELLRYLLLATVLFTGFQNLRNELIYRVMMKNYEAISRVITNPSYSLISDISIKLLSDYENERAKRESIQDINEAMHSFIYGLRKLTKSYGTTLIKWLPKFRNIEAFERALPIFYPPKVNERRRRAIRTFIRWVSHETNLPIALGILTRGNYRHYTLIADVYSTMVTIRSGAFLALNNDHALRIINKILPNKDSGLTIKVDEVKGLVRAVGKLSGDPIIYERGAFRIGHEYCSRLKCSECPLNKVCMKLTWVNIK</sequence>
<evidence type="ECO:0000313" key="2">
    <source>
        <dbReference type="EMBL" id="GGI72885.1"/>
    </source>
</evidence>
<keyword evidence="4" id="KW-1185">Reference proteome</keyword>
<dbReference type="RefSeq" id="WP_188602724.1">
    <property type="nucleotide sequence ID" value="NZ_AP026830.1"/>
</dbReference>
<dbReference type="OrthoDB" id="26849at2157"/>
<reference evidence="1" key="4">
    <citation type="journal article" date="2023" name="Microbiol. Resour. Announc.">
        <title>Complete Genome Sequence of Vulcanisaeta souniana Strain IC-059, a Hyperthermophilic Archaeon Isolated from Hot Spring Water in Japan.</title>
        <authorList>
            <person name="Kato S."/>
            <person name="Itoh T."/>
            <person name="Wu L."/>
            <person name="Ma J."/>
            <person name="Ohkuma M."/>
        </authorList>
    </citation>
    <scope>NUCLEOTIDE SEQUENCE</scope>
    <source>
        <strain evidence="1">JCM 11219</strain>
    </source>
</reference>
<protein>
    <submittedName>
        <fullName evidence="2">Uncharacterized protein</fullName>
    </submittedName>
</protein>
<evidence type="ECO:0000313" key="1">
    <source>
        <dbReference type="EMBL" id="BDR91400.1"/>
    </source>
</evidence>
<organism evidence="2 3">
    <name type="scientific">Vulcanisaeta souniana JCM 11219</name>
    <dbReference type="NCBI Taxonomy" id="1293586"/>
    <lineage>
        <taxon>Archaea</taxon>
        <taxon>Thermoproteota</taxon>
        <taxon>Thermoprotei</taxon>
        <taxon>Thermoproteales</taxon>
        <taxon>Thermoproteaceae</taxon>
        <taxon>Vulcanisaeta</taxon>
    </lineage>
</organism>